<comment type="caution">
    <text evidence="2">The sequence shown here is derived from an EMBL/GenBank/DDBJ whole genome shotgun (WGS) entry which is preliminary data.</text>
</comment>
<name>A0A8J4XM37_CHIOP</name>
<dbReference type="Proteomes" id="UP000770661">
    <property type="component" value="Unassembled WGS sequence"/>
</dbReference>
<dbReference type="EMBL" id="JACEEZ010024742">
    <property type="protein sequence ID" value="KAG0708729.1"/>
    <property type="molecule type" value="Genomic_DNA"/>
</dbReference>
<evidence type="ECO:0000313" key="3">
    <source>
        <dbReference type="Proteomes" id="UP000770661"/>
    </source>
</evidence>
<feature type="region of interest" description="Disordered" evidence="1">
    <location>
        <begin position="1"/>
        <end position="41"/>
    </location>
</feature>
<proteinExistence type="predicted"/>
<feature type="compositionally biased region" description="Low complexity" evidence="1">
    <location>
        <begin position="1"/>
        <end position="17"/>
    </location>
</feature>
<evidence type="ECO:0000256" key="1">
    <source>
        <dbReference type="SAM" id="MobiDB-lite"/>
    </source>
</evidence>
<protein>
    <submittedName>
        <fullName evidence="2">Uncharacterized protein</fullName>
    </submittedName>
</protein>
<gene>
    <name evidence="2" type="ORF">GWK47_023961</name>
</gene>
<reference evidence="2" key="1">
    <citation type="submission" date="2020-07" db="EMBL/GenBank/DDBJ databases">
        <title>The High-quality genome of the commercially important snow crab, Chionoecetes opilio.</title>
        <authorList>
            <person name="Jeong J.-H."/>
            <person name="Ryu S."/>
        </authorList>
    </citation>
    <scope>NUCLEOTIDE SEQUENCE</scope>
    <source>
        <strain evidence="2">MADBK_172401_WGS</strain>
        <tissue evidence="2">Digestive gland</tissue>
    </source>
</reference>
<dbReference type="OrthoDB" id="6434442at2759"/>
<sequence>MAPHPAEVAAAGPARRPGGQGKARQDGSGGDAGGAQHSAGDSEFPRVWASVQSVLQRHAVAAAKRGHLWRRCPALIPQGGVRPPAHLFKISPPYLRCSDRLEEWRCGALPVVISCSHPSATCPYTAVADTGRKFCGRVAYFFGGPRHIPTSAPATPTAVIHFPGQHAPPGNHHMSGLLGDCPPPQSAST</sequence>
<organism evidence="2 3">
    <name type="scientific">Chionoecetes opilio</name>
    <name type="common">Atlantic snow crab</name>
    <name type="synonym">Cancer opilio</name>
    <dbReference type="NCBI Taxonomy" id="41210"/>
    <lineage>
        <taxon>Eukaryota</taxon>
        <taxon>Metazoa</taxon>
        <taxon>Ecdysozoa</taxon>
        <taxon>Arthropoda</taxon>
        <taxon>Crustacea</taxon>
        <taxon>Multicrustacea</taxon>
        <taxon>Malacostraca</taxon>
        <taxon>Eumalacostraca</taxon>
        <taxon>Eucarida</taxon>
        <taxon>Decapoda</taxon>
        <taxon>Pleocyemata</taxon>
        <taxon>Brachyura</taxon>
        <taxon>Eubrachyura</taxon>
        <taxon>Majoidea</taxon>
        <taxon>Majidae</taxon>
        <taxon>Chionoecetes</taxon>
    </lineage>
</organism>
<dbReference type="AlphaFoldDB" id="A0A8J4XM37"/>
<keyword evidence="3" id="KW-1185">Reference proteome</keyword>
<evidence type="ECO:0000313" key="2">
    <source>
        <dbReference type="EMBL" id="KAG0708729.1"/>
    </source>
</evidence>
<accession>A0A8J4XM37</accession>